<name>A0A8H8VAP7_ORBOL</name>
<feature type="compositionally biased region" description="Low complexity" evidence="1">
    <location>
        <begin position="797"/>
        <end position="811"/>
    </location>
</feature>
<feature type="compositionally biased region" description="Polar residues" evidence="1">
    <location>
        <begin position="719"/>
        <end position="732"/>
    </location>
</feature>
<proteinExistence type="predicted"/>
<feature type="region of interest" description="Disordered" evidence="1">
    <location>
        <begin position="789"/>
        <end position="819"/>
    </location>
</feature>
<dbReference type="OrthoDB" id="5387081at2759"/>
<organism evidence="2 3">
    <name type="scientific">Orbilia oligospora</name>
    <name type="common">Nematode-trapping fungus</name>
    <name type="synonym">Arthrobotrys oligospora</name>
    <dbReference type="NCBI Taxonomy" id="2813651"/>
    <lineage>
        <taxon>Eukaryota</taxon>
        <taxon>Fungi</taxon>
        <taxon>Dikarya</taxon>
        <taxon>Ascomycota</taxon>
        <taxon>Pezizomycotina</taxon>
        <taxon>Orbiliomycetes</taxon>
        <taxon>Orbiliales</taxon>
        <taxon>Orbiliaceae</taxon>
        <taxon>Orbilia</taxon>
    </lineage>
</organism>
<accession>A0A8H8VAP7</accession>
<comment type="caution">
    <text evidence="2">The sequence shown here is derived from an EMBL/GenBank/DDBJ whole genome shotgun (WGS) entry which is preliminary data.</text>
</comment>
<evidence type="ECO:0000313" key="2">
    <source>
        <dbReference type="EMBL" id="KAF3212047.1"/>
    </source>
</evidence>
<gene>
    <name evidence="2" type="ORF">TWF679_006169</name>
</gene>
<protein>
    <submittedName>
        <fullName evidence="2">Uncharacterized protein</fullName>
    </submittedName>
</protein>
<feature type="compositionally biased region" description="Basic and acidic residues" evidence="1">
    <location>
        <begin position="702"/>
        <end position="714"/>
    </location>
</feature>
<sequence>MYIINVIIFWLKGSHTFATTQQPFHIPTREVTLVPETLQIYTILKFYVTMKTLYLLPAFCAAPGLSFRVDIQWGTSNPLTQDLRSFQPESELWNKTAPRFQESFTIETDRTHNRMEKACKEITQPYTQVKDRENRDYLRRHEYVKAVRISQTPQIHPPNQEIPPFKHPYERSVRGIAFFGNGNCKGEPKLIIWPKQAADMNYPTARRYEILRSPTEVENFYTKWAQTFEFSDFDVKKDPNSHYNVARPQLEYLRDPTNQKKVDKQLKKYPENPWLKKGTLGSPVGSPYHQPFGSFREIFPTRSDRIWRQIVSPTGGDTSYWNIPMINVQLDHRNTNGQQKADFFRSFVPYGLLDSTWAAVFELIEQEYARFYRLMVDLLGVPGKSPVKRIRWSPKRQAAALKNLASAFDPRAPFYTEAIRSLERALDASPLSKLRNFEVYTTSPNLPSPREWTLPPSWEGVPVWNASAGRMVKNPKTGEMERSGAYGREPNPNRIIYSSVQLEWLGEGRFKFTTVPVVSDPTAAIVKEAALEELSSIEEEAVIEQLPLIEEPLNPVVENIPENEQLPVKINTGADLRTASGIEEEKKIEAPQIGEGQEISSPLLSPAGGAGRSGFAFPQQTLPISDSISDAGTAGSLSELASSIVNYANRIDLDESYEIIAPDVDIGRGKGQQNQNLQESIVSRPRSRGGVSGERPQPQIESLKESRILYRPQDDPLLQSKSSMRQSRSGRISAPNSIGVLKEIVVSYRPPPAQNLRENILRASQHPSANGDIVVPIGNDLSESIVVNSKQRRGQNSPAAAAGALSKSSGTGKKGECIPRPNEQRVAAGICSALVCCLTSKT</sequence>
<reference evidence="2" key="1">
    <citation type="submission" date="2019-06" db="EMBL/GenBank/DDBJ databases">
        <authorList>
            <person name="Palmer J.M."/>
        </authorList>
    </citation>
    <scope>NUCLEOTIDE SEQUENCE</scope>
    <source>
        <strain evidence="2">TWF679</strain>
    </source>
</reference>
<evidence type="ECO:0000256" key="1">
    <source>
        <dbReference type="SAM" id="MobiDB-lite"/>
    </source>
</evidence>
<evidence type="ECO:0000313" key="3">
    <source>
        <dbReference type="Proteomes" id="UP000614610"/>
    </source>
</evidence>
<feature type="compositionally biased region" description="Polar residues" evidence="1">
    <location>
        <begin position="671"/>
        <end position="681"/>
    </location>
</feature>
<dbReference type="EMBL" id="WIWT01000031">
    <property type="protein sequence ID" value="KAF3212047.1"/>
    <property type="molecule type" value="Genomic_DNA"/>
</dbReference>
<dbReference type="AlphaFoldDB" id="A0A8H8VAP7"/>
<dbReference type="Proteomes" id="UP000614610">
    <property type="component" value="Unassembled WGS sequence"/>
</dbReference>
<feature type="region of interest" description="Disordered" evidence="1">
    <location>
        <begin position="666"/>
        <end position="732"/>
    </location>
</feature>